<dbReference type="PRINTS" id="PR00081">
    <property type="entry name" value="GDHRDH"/>
</dbReference>
<keyword evidence="3" id="KW-1185">Reference proteome</keyword>
<dbReference type="SUPFAM" id="SSF51735">
    <property type="entry name" value="NAD(P)-binding Rossmann-fold domains"/>
    <property type="match status" value="1"/>
</dbReference>
<evidence type="ECO:0000256" key="1">
    <source>
        <dbReference type="ARBA" id="ARBA00006484"/>
    </source>
</evidence>
<sequence>MPIFVQRIRSDTPCRILYLLSVVTSAIKISSRMYSRSMDLELTGKSAFIGGGSSGLGLSCALALAAEGVSVTVVSRDLDKLEEARGVIVSAHPEATVNTVSADLSSIEGARGALAEATSKTGGFDILVLNSGGPKPGDVEAISIEDLRTALEANFLSMVELVQGTTSYMKEVGWGRIVAITSLYVKEPNEHMVLSNSARSALTAYLKSASHTYKDHGITINTVQPGLHLTDRLLALRNGRLPAEGEHVGDPGDFGKTVAFLCSAQAKFINGVSLVVDGGTSRGLQ</sequence>
<dbReference type="InterPro" id="IPR050259">
    <property type="entry name" value="SDR"/>
</dbReference>
<dbReference type="Proteomes" id="UP000184295">
    <property type="component" value="Unassembled WGS sequence"/>
</dbReference>
<dbReference type="PANTHER" id="PTHR42879:SF6">
    <property type="entry name" value="NADPH-DEPENDENT REDUCTASE BACG"/>
    <property type="match status" value="1"/>
</dbReference>
<dbReference type="PANTHER" id="PTHR42879">
    <property type="entry name" value="3-OXOACYL-(ACYL-CARRIER-PROTEIN) REDUCTASE"/>
    <property type="match status" value="1"/>
</dbReference>
<dbReference type="Pfam" id="PF00106">
    <property type="entry name" value="adh_short"/>
    <property type="match status" value="1"/>
</dbReference>
<evidence type="ECO:0000313" key="3">
    <source>
        <dbReference type="Proteomes" id="UP000184295"/>
    </source>
</evidence>
<dbReference type="AlphaFoldDB" id="A0A1M4XY15"/>
<protein>
    <submittedName>
        <fullName evidence="2">3-oxoacyl-[acyl-carrier protein] reductase</fullName>
    </submittedName>
</protein>
<accession>A0A1M4XY15</accession>
<evidence type="ECO:0000313" key="2">
    <source>
        <dbReference type="EMBL" id="SHE98381.1"/>
    </source>
</evidence>
<proteinExistence type="inferred from homology"/>
<dbReference type="Gene3D" id="3.40.50.720">
    <property type="entry name" value="NAD(P)-binding Rossmann-like Domain"/>
    <property type="match status" value="1"/>
</dbReference>
<dbReference type="InterPro" id="IPR002347">
    <property type="entry name" value="SDR_fam"/>
</dbReference>
<name>A0A1M4XY15_9ACTN</name>
<reference evidence="3" key="1">
    <citation type="submission" date="2016-11" db="EMBL/GenBank/DDBJ databases">
        <authorList>
            <person name="Varghese N."/>
            <person name="Submissions S."/>
        </authorList>
    </citation>
    <scope>NUCLEOTIDE SEQUENCE [LARGE SCALE GENOMIC DNA]</scope>
    <source>
        <strain evidence="3">DSM 19514</strain>
    </source>
</reference>
<dbReference type="EMBL" id="FQUL01000048">
    <property type="protein sequence ID" value="SHE98381.1"/>
    <property type="molecule type" value="Genomic_DNA"/>
</dbReference>
<organism evidence="2 3">
    <name type="scientific">Ferrithrix thermotolerans DSM 19514</name>
    <dbReference type="NCBI Taxonomy" id="1121881"/>
    <lineage>
        <taxon>Bacteria</taxon>
        <taxon>Bacillati</taxon>
        <taxon>Actinomycetota</taxon>
        <taxon>Acidimicrobiia</taxon>
        <taxon>Acidimicrobiales</taxon>
        <taxon>Acidimicrobiaceae</taxon>
        <taxon>Ferrithrix</taxon>
    </lineage>
</organism>
<dbReference type="InterPro" id="IPR036291">
    <property type="entry name" value="NAD(P)-bd_dom_sf"/>
</dbReference>
<gene>
    <name evidence="2" type="ORF">SAMN02745225_02179</name>
</gene>
<comment type="similarity">
    <text evidence="1">Belongs to the short-chain dehydrogenases/reductases (SDR) family.</text>
</comment>
<dbReference type="STRING" id="1121881.SAMN02745225_02179"/>